<dbReference type="Pfam" id="PF01471">
    <property type="entry name" value="PG_binding_1"/>
    <property type="match status" value="1"/>
</dbReference>
<evidence type="ECO:0000259" key="9">
    <source>
        <dbReference type="PROSITE" id="PS52029"/>
    </source>
</evidence>
<dbReference type="UniPathway" id="UPA00219"/>
<evidence type="ECO:0000256" key="6">
    <source>
        <dbReference type="ARBA" id="ARBA00023316"/>
    </source>
</evidence>
<dbReference type="Proteomes" id="UP000294619">
    <property type="component" value="Unassembled WGS sequence"/>
</dbReference>
<dbReference type="InterPro" id="IPR052905">
    <property type="entry name" value="LD-transpeptidase_YkuD-like"/>
</dbReference>
<dbReference type="AlphaFoldDB" id="A0A4R3XWV6"/>
<dbReference type="GO" id="GO:0071555">
    <property type="term" value="P:cell wall organization"/>
    <property type="evidence" value="ECO:0007669"/>
    <property type="project" value="UniProtKB-UniRule"/>
</dbReference>
<dbReference type="RefSeq" id="WP_232517230.1">
    <property type="nucleotide sequence ID" value="NZ_LEKL01000021.1"/>
</dbReference>
<dbReference type="SUPFAM" id="SSF141523">
    <property type="entry name" value="L,D-transpeptidase catalytic domain-like"/>
    <property type="match status" value="1"/>
</dbReference>
<dbReference type="GO" id="GO:0016740">
    <property type="term" value="F:transferase activity"/>
    <property type="evidence" value="ECO:0007669"/>
    <property type="project" value="UniProtKB-KW"/>
</dbReference>
<keyword evidence="3" id="KW-0808">Transferase</keyword>
<dbReference type="GO" id="GO:0008360">
    <property type="term" value="P:regulation of cell shape"/>
    <property type="evidence" value="ECO:0007669"/>
    <property type="project" value="UniProtKB-UniRule"/>
</dbReference>
<reference evidence="10 11" key="1">
    <citation type="submission" date="2019-03" db="EMBL/GenBank/DDBJ databases">
        <title>Genomic Encyclopedia of Type Strains, Phase IV (KMG-IV): sequencing the most valuable type-strain genomes for metagenomic binning, comparative biology and taxonomic classification.</title>
        <authorList>
            <person name="Goeker M."/>
        </authorList>
    </citation>
    <scope>NUCLEOTIDE SEQUENCE [LARGE SCALE GENOMIC DNA]</scope>
    <source>
        <strain evidence="10 11">DSM 28140</strain>
    </source>
</reference>
<feature type="domain" description="L,D-TPase catalytic" evidence="9">
    <location>
        <begin position="334"/>
        <end position="515"/>
    </location>
</feature>
<dbReference type="Pfam" id="PF03734">
    <property type="entry name" value="YkuD"/>
    <property type="match status" value="1"/>
</dbReference>
<keyword evidence="4 7" id="KW-0133">Cell shape</keyword>
<evidence type="ECO:0000256" key="8">
    <source>
        <dbReference type="SAM" id="SignalP"/>
    </source>
</evidence>
<sequence>MFKKNKISNLYCLAGLIFSVSVFAEQTATETPLQAVNPTQQVVAEAVQTVEAVQPEVDVNIAESAVVDEAQIAAALQAQQKLQQLLAGTPVQFEAALADLYAANEFAPIWTDKTAEKAFLQQYVVWVLSGVSATSAEQLALISRTDGVMQRDILLSDAFLNYLHYQENLKKYSTKWLYGNSGYKAALPSQLGLENWKKAITDGRLAAFVQHLAPTNKQYQQTADKVLVSLPDNIGSSVTVNETLKPGVRSADVKNLAILLQSKGFLSADYSANDDIYGDELLAAVKAFQAKNGLTADGIVGAGTRNVLNQNLSNNLYKLSINAQRLGLLPNKTDGIFVNIPTYQLYYYRDGQLVLQSKVIVGKKDRQTPVMYSRLSNVVVNPPWNAPVRNINQDIIPKVRQDPSYIYRKGYTIIDGQGRTIDPYTIDWENMTAKNFPYRLRQAPGGDSALGSYKFNMPSSDAIYLHDTPSKGLFARNDRALSSGCVRVHKSDELASLLLGENGWSAERKNQVLASKKTTSANLSKRDDVYLYYVTAWVDNGKIHTVPDIYGHDKKLAKTDVNWKAIKQILL</sequence>
<dbReference type="InterPro" id="IPR045380">
    <property type="entry name" value="LD_TPept_scaffold_dom"/>
</dbReference>
<evidence type="ECO:0000313" key="10">
    <source>
        <dbReference type="EMBL" id="TCV84235.1"/>
    </source>
</evidence>
<dbReference type="GO" id="GO:0004180">
    <property type="term" value="F:carboxypeptidase activity"/>
    <property type="evidence" value="ECO:0007669"/>
    <property type="project" value="UniProtKB-ARBA"/>
</dbReference>
<dbReference type="EMBL" id="SMCP01000012">
    <property type="protein sequence ID" value="TCV84235.1"/>
    <property type="molecule type" value="Genomic_DNA"/>
</dbReference>
<dbReference type="Gene3D" id="1.10.101.10">
    <property type="entry name" value="PGBD-like superfamily/PGBD"/>
    <property type="match status" value="1"/>
</dbReference>
<comment type="caution">
    <text evidence="10">The sequence shown here is derived from an EMBL/GenBank/DDBJ whole genome shotgun (WGS) entry which is preliminary data.</text>
</comment>
<dbReference type="GO" id="GO:0009252">
    <property type="term" value="P:peptidoglycan biosynthetic process"/>
    <property type="evidence" value="ECO:0007669"/>
    <property type="project" value="UniProtKB-UniPathway"/>
</dbReference>
<dbReference type="InterPro" id="IPR038063">
    <property type="entry name" value="Transpep_catalytic_dom"/>
</dbReference>
<keyword evidence="5 7" id="KW-0573">Peptidoglycan synthesis</keyword>
<organism evidence="10 11">
    <name type="scientific">Testudinibacter aquarius</name>
    <dbReference type="NCBI Taxonomy" id="1524974"/>
    <lineage>
        <taxon>Bacteria</taxon>
        <taxon>Pseudomonadati</taxon>
        <taxon>Pseudomonadota</taxon>
        <taxon>Gammaproteobacteria</taxon>
        <taxon>Pasteurellales</taxon>
        <taxon>Pasteurellaceae</taxon>
        <taxon>Testudinibacter</taxon>
    </lineage>
</organism>
<evidence type="ECO:0000313" key="11">
    <source>
        <dbReference type="Proteomes" id="UP000294619"/>
    </source>
</evidence>
<evidence type="ECO:0000256" key="1">
    <source>
        <dbReference type="ARBA" id="ARBA00004752"/>
    </source>
</evidence>
<dbReference type="PROSITE" id="PS52029">
    <property type="entry name" value="LD_TPASE"/>
    <property type="match status" value="1"/>
</dbReference>
<comment type="pathway">
    <text evidence="1 7">Cell wall biogenesis; peptidoglycan biosynthesis.</text>
</comment>
<dbReference type="InterPro" id="IPR036366">
    <property type="entry name" value="PGBDSf"/>
</dbReference>
<keyword evidence="6 7" id="KW-0961">Cell wall biogenesis/degradation</keyword>
<feature type="active site" description="Nucleophile" evidence="7">
    <location>
        <position position="485"/>
    </location>
</feature>
<evidence type="ECO:0000256" key="4">
    <source>
        <dbReference type="ARBA" id="ARBA00022960"/>
    </source>
</evidence>
<feature type="signal peptide" evidence="8">
    <location>
        <begin position="1"/>
        <end position="24"/>
    </location>
</feature>
<dbReference type="Gene3D" id="2.40.440.10">
    <property type="entry name" value="L,D-transpeptidase catalytic domain-like"/>
    <property type="match status" value="1"/>
</dbReference>
<dbReference type="InterPro" id="IPR036365">
    <property type="entry name" value="PGBD-like_sf"/>
</dbReference>
<accession>A0A4R3XWV6</accession>
<name>A0A4R3XWV6_9PAST</name>
<dbReference type="PANTHER" id="PTHR41533:SF1">
    <property type="entry name" value="L,D-TRANSPEPTIDASE YCBB-RELATED"/>
    <property type="match status" value="1"/>
</dbReference>
<dbReference type="SUPFAM" id="SSF47090">
    <property type="entry name" value="PGBD-like"/>
    <property type="match status" value="1"/>
</dbReference>
<evidence type="ECO:0000256" key="7">
    <source>
        <dbReference type="PROSITE-ProRule" id="PRU01373"/>
    </source>
</evidence>
<dbReference type="PANTHER" id="PTHR41533">
    <property type="entry name" value="L,D-TRANSPEPTIDASE HI_1667-RELATED"/>
    <property type="match status" value="1"/>
</dbReference>
<gene>
    <name evidence="10" type="ORF">EDC16_11269</name>
</gene>
<evidence type="ECO:0000256" key="3">
    <source>
        <dbReference type="ARBA" id="ARBA00022679"/>
    </source>
</evidence>
<protein>
    <submittedName>
        <fullName evidence="10">Murein L,D-transpeptidase YcbB/YkuD</fullName>
    </submittedName>
</protein>
<feature type="chain" id="PRO_5020420466" evidence="8">
    <location>
        <begin position="25"/>
        <end position="571"/>
    </location>
</feature>
<dbReference type="InterPro" id="IPR005490">
    <property type="entry name" value="LD_TPept_cat_dom"/>
</dbReference>
<dbReference type="CDD" id="cd16913">
    <property type="entry name" value="YkuD_like"/>
    <property type="match status" value="1"/>
</dbReference>
<keyword evidence="8" id="KW-0732">Signal</keyword>
<feature type="active site" description="Proton donor/acceptor" evidence="7">
    <location>
        <position position="466"/>
    </location>
</feature>
<proteinExistence type="inferred from homology"/>
<dbReference type="InterPro" id="IPR002477">
    <property type="entry name" value="Peptidoglycan-bd-like"/>
</dbReference>
<comment type="similarity">
    <text evidence="2">Belongs to the YkuD family.</text>
</comment>
<evidence type="ECO:0000256" key="2">
    <source>
        <dbReference type="ARBA" id="ARBA00005992"/>
    </source>
</evidence>
<evidence type="ECO:0000256" key="5">
    <source>
        <dbReference type="ARBA" id="ARBA00022984"/>
    </source>
</evidence>
<dbReference type="Pfam" id="PF20142">
    <property type="entry name" value="Scaffold"/>
    <property type="match status" value="1"/>
</dbReference>